<keyword evidence="2" id="KW-1185">Reference proteome</keyword>
<accession>A0ABV0A6V2</accession>
<dbReference type="InterPro" id="IPR025427">
    <property type="entry name" value="DUF4160"/>
</dbReference>
<dbReference type="Proteomes" id="UP001407347">
    <property type="component" value="Unassembled WGS sequence"/>
</dbReference>
<gene>
    <name evidence="1" type="ORF">PUR29_36330</name>
</gene>
<comment type="caution">
    <text evidence="1">The sequence shown here is derived from an EMBL/GenBank/DDBJ whole genome shotgun (WGS) entry which is preliminary data.</text>
</comment>
<proteinExistence type="predicted"/>
<dbReference type="RefSeq" id="WP_346013853.1">
    <property type="nucleotide sequence ID" value="NZ_JAQYXP010000009.1"/>
</dbReference>
<evidence type="ECO:0000313" key="2">
    <source>
        <dbReference type="Proteomes" id="UP001407347"/>
    </source>
</evidence>
<sequence>MGKLYQFGNVLIRVYANDHLPPHFHVVTPDDAALVEIATLRILAGSLPGKVEREALAWAAENRAAIAAEWNRTNPRFPIA</sequence>
<dbReference type="EMBL" id="JAQYXP010000009">
    <property type="protein sequence ID" value="MEN3238905.1"/>
    <property type="molecule type" value="Genomic_DNA"/>
</dbReference>
<protein>
    <submittedName>
        <fullName evidence="1">DUF4160 domain-containing protein</fullName>
    </submittedName>
</protein>
<organism evidence="1 2">
    <name type="scientific">Methylobacterium ajmalii</name>
    <dbReference type="NCBI Taxonomy" id="2738439"/>
    <lineage>
        <taxon>Bacteria</taxon>
        <taxon>Pseudomonadati</taxon>
        <taxon>Pseudomonadota</taxon>
        <taxon>Alphaproteobacteria</taxon>
        <taxon>Hyphomicrobiales</taxon>
        <taxon>Methylobacteriaceae</taxon>
        <taxon>Methylobacterium</taxon>
    </lineage>
</organism>
<dbReference type="Pfam" id="PF13711">
    <property type="entry name" value="DUF4160"/>
    <property type="match status" value="1"/>
</dbReference>
<name>A0ABV0A6V2_9HYPH</name>
<evidence type="ECO:0000313" key="1">
    <source>
        <dbReference type="EMBL" id="MEN3238905.1"/>
    </source>
</evidence>
<reference evidence="1 2" key="1">
    <citation type="journal article" date="2023" name="PLoS ONE">
        <title>Complete genome assembly of Hawai'i environmental nontuberculous mycobacteria reveals unexpected co-isolation with methylobacteria.</title>
        <authorList>
            <person name="Hendrix J."/>
            <person name="Epperson L.E."/>
            <person name="Tong E.I."/>
            <person name="Chan Y.L."/>
            <person name="Hasan N.A."/>
            <person name="Dawrs S.N."/>
            <person name="Norton G.J."/>
            <person name="Virdi R."/>
            <person name="Crooks J.L."/>
            <person name="Chan E.D."/>
            <person name="Honda J.R."/>
            <person name="Strong M."/>
        </authorList>
    </citation>
    <scope>NUCLEOTIDE SEQUENCE [LARGE SCALE GENOMIC DNA]</scope>
    <source>
        <strain evidence="1 2">NJH_HI04-1</strain>
    </source>
</reference>